<dbReference type="InterPro" id="IPR050879">
    <property type="entry name" value="Acyltransferase_3"/>
</dbReference>
<feature type="transmembrane region" description="Helical" evidence="1">
    <location>
        <begin position="92"/>
        <end position="117"/>
    </location>
</feature>
<gene>
    <name evidence="3" type="ORF">NA56DRAFT_344460</name>
</gene>
<keyword evidence="1" id="KW-1133">Transmembrane helix</keyword>
<dbReference type="Proteomes" id="UP000235672">
    <property type="component" value="Unassembled WGS sequence"/>
</dbReference>
<feature type="transmembrane region" description="Helical" evidence="1">
    <location>
        <begin position="153"/>
        <end position="177"/>
    </location>
</feature>
<dbReference type="PANTHER" id="PTHR23028:SF125">
    <property type="entry name" value="ACYLTRANSFERASE"/>
    <property type="match status" value="1"/>
</dbReference>
<keyword evidence="1" id="KW-0812">Transmembrane</keyword>
<name>A0A2J6QJJ3_9HELO</name>
<accession>A0A2J6QJJ3</accession>
<dbReference type="OrthoDB" id="5819582at2759"/>
<evidence type="ECO:0000313" key="3">
    <source>
        <dbReference type="EMBL" id="PMD26420.1"/>
    </source>
</evidence>
<reference evidence="3 4" key="1">
    <citation type="submission" date="2016-05" db="EMBL/GenBank/DDBJ databases">
        <title>A degradative enzymes factory behind the ericoid mycorrhizal symbiosis.</title>
        <authorList>
            <consortium name="DOE Joint Genome Institute"/>
            <person name="Martino E."/>
            <person name="Morin E."/>
            <person name="Grelet G."/>
            <person name="Kuo A."/>
            <person name="Kohler A."/>
            <person name="Daghino S."/>
            <person name="Barry K."/>
            <person name="Choi C."/>
            <person name="Cichocki N."/>
            <person name="Clum A."/>
            <person name="Copeland A."/>
            <person name="Hainaut M."/>
            <person name="Haridas S."/>
            <person name="Labutti K."/>
            <person name="Lindquist E."/>
            <person name="Lipzen A."/>
            <person name="Khouja H.-R."/>
            <person name="Murat C."/>
            <person name="Ohm R."/>
            <person name="Olson A."/>
            <person name="Spatafora J."/>
            <person name="Veneault-Fourrey C."/>
            <person name="Henrissat B."/>
            <person name="Grigoriev I."/>
            <person name="Martin F."/>
            <person name="Perotto S."/>
        </authorList>
    </citation>
    <scope>NUCLEOTIDE SEQUENCE [LARGE SCALE GENOMIC DNA]</scope>
    <source>
        <strain evidence="3 4">UAMH 7357</strain>
    </source>
</reference>
<dbReference type="AlphaFoldDB" id="A0A2J6QJJ3"/>
<sequence length="482" mass="55841">MALPRENWEKTEPPNWSLSTTAHHAAKWTLDVLRPSIFTKTPRKELGPTSWLDGLRGFAALLVYWQHHQGWARVGIVANDLMETAFGYNGQYYFAALPGIRLFFTGGHIAVSVFFIISGHVLSAKPLSLIHAGEFVKLEDNLASGMFRRWPRLFLPSLFTTFLYMTSWHLFGIWTAFPEHQKTYYEEVTEWYKQFKGFSWIFRTDEKLWLRYNFHLWSIAVEMRGSVIIFTALLAFSRCTKNARLICEALLIFYFLCIVDGMLYAMFCGGMLLCDLDNLARNDALPSFFYKLAPYKNPIFYTLFVSGIYLGGVPSIDFHISISLLEESPGWKWLAKLKPASVSESDYKWFYLFWGAIFLVSSISRIPLLKAFFETRFNQYLGRISYSLYLIHGPILWTLADRLYLAAGWAREVNADGVKDWIGVFPISRAGPLGLEFAFWVPHIIVLPFTLWMAEVCTKMFDKPSIKFARWSYSKFLARDFK</sequence>
<keyword evidence="1" id="KW-0472">Membrane</keyword>
<dbReference type="STRING" id="1745343.A0A2J6QJJ3"/>
<evidence type="ECO:0000259" key="2">
    <source>
        <dbReference type="Pfam" id="PF01757"/>
    </source>
</evidence>
<feature type="domain" description="Acyltransferase 3" evidence="2">
    <location>
        <begin position="50"/>
        <end position="409"/>
    </location>
</feature>
<protein>
    <recommendedName>
        <fullName evidence="2">Acyltransferase 3 domain-containing protein</fullName>
    </recommendedName>
</protein>
<dbReference type="GO" id="GO:0016747">
    <property type="term" value="F:acyltransferase activity, transferring groups other than amino-acyl groups"/>
    <property type="evidence" value="ECO:0007669"/>
    <property type="project" value="InterPro"/>
</dbReference>
<organism evidence="3 4">
    <name type="scientific">Hyaloscypha hepaticicola</name>
    <dbReference type="NCBI Taxonomy" id="2082293"/>
    <lineage>
        <taxon>Eukaryota</taxon>
        <taxon>Fungi</taxon>
        <taxon>Dikarya</taxon>
        <taxon>Ascomycota</taxon>
        <taxon>Pezizomycotina</taxon>
        <taxon>Leotiomycetes</taxon>
        <taxon>Helotiales</taxon>
        <taxon>Hyaloscyphaceae</taxon>
        <taxon>Hyaloscypha</taxon>
    </lineage>
</organism>
<dbReference type="InterPro" id="IPR002656">
    <property type="entry name" value="Acyl_transf_3_dom"/>
</dbReference>
<feature type="transmembrane region" description="Helical" evidence="1">
    <location>
        <begin position="214"/>
        <end position="237"/>
    </location>
</feature>
<evidence type="ECO:0000313" key="4">
    <source>
        <dbReference type="Proteomes" id="UP000235672"/>
    </source>
</evidence>
<feature type="transmembrane region" description="Helical" evidence="1">
    <location>
        <begin position="437"/>
        <end position="457"/>
    </location>
</feature>
<dbReference type="EMBL" id="KZ613468">
    <property type="protein sequence ID" value="PMD26420.1"/>
    <property type="molecule type" value="Genomic_DNA"/>
</dbReference>
<evidence type="ECO:0000256" key="1">
    <source>
        <dbReference type="SAM" id="Phobius"/>
    </source>
</evidence>
<feature type="transmembrane region" description="Helical" evidence="1">
    <location>
        <begin position="249"/>
        <end position="273"/>
    </location>
</feature>
<dbReference type="PANTHER" id="PTHR23028">
    <property type="entry name" value="ACETYLTRANSFERASE"/>
    <property type="match status" value="1"/>
</dbReference>
<feature type="transmembrane region" description="Helical" evidence="1">
    <location>
        <begin position="380"/>
        <end position="400"/>
    </location>
</feature>
<feature type="transmembrane region" description="Helical" evidence="1">
    <location>
        <begin position="349"/>
        <end position="368"/>
    </location>
</feature>
<dbReference type="Pfam" id="PF01757">
    <property type="entry name" value="Acyl_transf_3"/>
    <property type="match status" value="1"/>
</dbReference>
<proteinExistence type="predicted"/>
<keyword evidence="4" id="KW-1185">Reference proteome</keyword>